<sequence length="124" mass="12946">VFILPLLVLSYLHNTILHLHHQLLSLLGQHLSRVHVAVGHHDVSAQDGGPQVAGPAGAGERGKVLQQGRHAEDLVKDPAAVVPVPERIPAGSAGQGEGNISLSHACCGRAEEVFSSLSENVLPS</sequence>
<reference evidence="2" key="1">
    <citation type="submission" date="2014-08" db="EMBL/GenBank/DDBJ databases">
        <authorList>
            <person name="Senf B."/>
            <person name="Petzold A."/>
            <person name="Downie B.R."/>
            <person name="Koch P."/>
            <person name="Platzer M."/>
        </authorList>
    </citation>
    <scope>NUCLEOTIDE SEQUENCE [LARGE SCALE GENOMIC DNA]</scope>
    <source>
        <strain evidence="2">GRZ</strain>
    </source>
</reference>
<keyword evidence="3" id="KW-1185">Reference proteome</keyword>
<organism evidence="2 3">
    <name type="scientific">Nothobranchius furzeri</name>
    <name type="common">Turquoise killifish</name>
    <dbReference type="NCBI Taxonomy" id="105023"/>
    <lineage>
        <taxon>Eukaryota</taxon>
        <taxon>Metazoa</taxon>
        <taxon>Chordata</taxon>
        <taxon>Craniata</taxon>
        <taxon>Vertebrata</taxon>
        <taxon>Euteleostomi</taxon>
        <taxon>Actinopterygii</taxon>
        <taxon>Neopterygii</taxon>
        <taxon>Teleostei</taxon>
        <taxon>Neoteleostei</taxon>
        <taxon>Acanthomorphata</taxon>
        <taxon>Ovalentaria</taxon>
        <taxon>Atherinomorphae</taxon>
        <taxon>Cyprinodontiformes</taxon>
        <taxon>Nothobranchiidae</taxon>
        <taxon>Nothobranchius</taxon>
    </lineage>
</organism>
<dbReference type="Ensembl" id="ENSNFUT00015026974.1">
    <property type="protein sequence ID" value="ENSNFUP00015025811.1"/>
    <property type="gene ID" value="ENSNFUG00015012510.1"/>
</dbReference>
<accession>A0A8C6NUA3</accession>
<proteinExistence type="predicted"/>
<feature type="compositionally biased region" description="Low complexity" evidence="1">
    <location>
        <begin position="45"/>
        <end position="55"/>
    </location>
</feature>
<dbReference type="Proteomes" id="UP000694548">
    <property type="component" value="Chromosome sgr11"/>
</dbReference>
<evidence type="ECO:0000313" key="3">
    <source>
        <dbReference type="Proteomes" id="UP000694548"/>
    </source>
</evidence>
<protein>
    <submittedName>
        <fullName evidence="2">Uncharacterized protein</fullName>
    </submittedName>
</protein>
<evidence type="ECO:0000313" key="2">
    <source>
        <dbReference type="Ensembl" id="ENSNFUP00015025811.1"/>
    </source>
</evidence>
<evidence type="ECO:0000256" key="1">
    <source>
        <dbReference type="SAM" id="MobiDB-lite"/>
    </source>
</evidence>
<dbReference type="GeneTree" id="ENSGT00960000186914"/>
<feature type="region of interest" description="Disordered" evidence="1">
    <location>
        <begin position="43"/>
        <end position="67"/>
    </location>
</feature>
<dbReference type="AlphaFoldDB" id="A0A8C6NUA3"/>
<reference evidence="2" key="2">
    <citation type="submission" date="2025-08" db="UniProtKB">
        <authorList>
            <consortium name="Ensembl"/>
        </authorList>
    </citation>
    <scope>IDENTIFICATION</scope>
</reference>
<reference evidence="2" key="3">
    <citation type="submission" date="2025-09" db="UniProtKB">
        <authorList>
            <consortium name="Ensembl"/>
        </authorList>
    </citation>
    <scope>IDENTIFICATION</scope>
</reference>
<name>A0A8C6NUA3_NOTFU</name>